<dbReference type="Gene3D" id="4.10.810.10">
    <property type="entry name" value="Virus Scaffolding Protein, Chain A"/>
    <property type="match status" value="1"/>
</dbReference>
<feature type="region of interest" description="Disordered" evidence="1">
    <location>
        <begin position="97"/>
        <end position="123"/>
    </location>
</feature>
<proteinExistence type="predicted"/>
<evidence type="ECO:0000313" key="3">
    <source>
        <dbReference type="EMBL" id="GGH86211.1"/>
    </source>
</evidence>
<dbReference type="EMBL" id="BMDD01000006">
    <property type="protein sequence ID" value="GGH86211.1"/>
    <property type="molecule type" value="Genomic_DNA"/>
</dbReference>
<evidence type="ECO:0000313" key="4">
    <source>
        <dbReference type="Proteomes" id="UP000605427"/>
    </source>
</evidence>
<keyword evidence="4" id="KW-1185">Reference proteome</keyword>
<evidence type="ECO:0000259" key="2">
    <source>
        <dbReference type="SMART" id="SM00914"/>
    </source>
</evidence>
<reference evidence="4" key="1">
    <citation type="journal article" date="2019" name="Int. J. Syst. Evol. Microbiol.">
        <title>The Global Catalogue of Microorganisms (GCM) 10K type strain sequencing project: providing services to taxonomists for standard genome sequencing and annotation.</title>
        <authorList>
            <consortium name="The Broad Institute Genomics Platform"/>
            <consortium name="The Broad Institute Genome Sequencing Center for Infectious Disease"/>
            <person name="Wu L."/>
            <person name="Ma J."/>
        </authorList>
    </citation>
    <scope>NUCLEOTIDE SEQUENCE [LARGE SCALE GENOMIC DNA]</scope>
    <source>
        <strain evidence="4">CCM 8702</strain>
    </source>
</reference>
<comment type="caution">
    <text evidence="3">The sequence shown here is derived from an EMBL/GenBank/DDBJ whole genome shotgun (WGS) entry which is preliminary data.</text>
</comment>
<accession>A0ABQ2A932</accession>
<name>A0ABQ2A932_9BACL</name>
<dbReference type="RefSeq" id="WP_172246492.1">
    <property type="nucleotide sequence ID" value="NZ_BMDD01000006.1"/>
</dbReference>
<dbReference type="Pfam" id="PF08858">
    <property type="entry name" value="IDEAL"/>
    <property type="match status" value="1"/>
</dbReference>
<evidence type="ECO:0000256" key="1">
    <source>
        <dbReference type="SAM" id="MobiDB-lite"/>
    </source>
</evidence>
<dbReference type="InterPro" id="IPR027393">
    <property type="entry name" value="Virus_scaffolding_prot_C"/>
</dbReference>
<organism evidence="3 4">
    <name type="scientific">Saccharibacillus endophyticus</name>
    <dbReference type="NCBI Taxonomy" id="2060666"/>
    <lineage>
        <taxon>Bacteria</taxon>
        <taxon>Bacillati</taxon>
        <taxon>Bacillota</taxon>
        <taxon>Bacilli</taxon>
        <taxon>Bacillales</taxon>
        <taxon>Paenibacillaceae</taxon>
        <taxon>Saccharibacillus</taxon>
    </lineage>
</organism>
<protein>
    <recommendedName>
        <fullName evidence="2">IDEAL domain-containing protein</fullName>
    </recommendedName>
</protein>
<dbReference type="InterPro" id="IPR014957">
    <property type="entry name" value="IDEAL_dom"/>
</dbReference>
<gene>
    <name evidence="3" type="ORF">GCM10007362_45460</name>
</gene>
<sequence>MSKWTTGDWVQAYTDDGALVHGYLIAASAPIQTALLQVTHSDNRELMGKEIAVSDRGMKKLSDNPRKSEQEIRSLIDLALQIRDEAWFMELTNELRSGPKRARRRSDGQGYQPVNRLGSPDVR</sequence>
<dbReference type="Proteomes" id="UP000605427">
    <property type="component" value="Unassembled WGS sequence"/>
</dbReference>
<dbReference type="SMART" id="SM00914">
    <property type="entry name" value="IDEAL"/>
    <property type="match status" value="1"/>
</dbReference>
<feature type="domain" description="IDEAL" evidence="2">
    <location>
        <begin position="60"/>
        <end position="95"/>
    </location>
</feature>